<reference evidence="1" key="1">
    <citation type="journal article" date="2014" name="Int. J. Syst. Evol. Microbiol.">
        <title>Complete genome sequence of Corynebacterium casei LMG S-19264T (=DSM 44701T), isolated from a smear-ripened cheese.</title>
        <authorList>
            <consortium name="US DOE Joint Genome Institute (JGI-PGF)"/>
            <person name="Walter F."/>
            <person name="Albersmeier A."/>
            <person name="Kalinowski J."/>
            <person name="Ruckert C."/>
        </authorList>
    </citation>
    <scope>NUCLEOTIDE SEQUENCE</scope>
    <source>
        <strain evidence="1">CGMCC 1.12827</strain>
    </source>
</reference>
<accession>A0A916X1M5</accession>
<keyword evidence="2" id="KW-1185">Reference proteome</keyword>
<evidence type="ECO:0000313" key="1">
    <source>
        <dbReference type="EMBL" id="GGB47451.1"/>
    </source>
</evidence>
<dbReference type="EMBL" id="BMGC01000058">
    <property type="protein sequence ID" value="GGB47451.1"/>
    <property type="molecule type" value="Genomic_DNA"/>
</dbReference>
<reference evidence="1" key="2">
    <citation type="submission" date="2020-09" db="EMBL/GenBank/DDBJ databases">
        <authorList>
            <person name="Sun Q."/>
            <person name="Zhou Y."/>
        </authorList>
    </citation>
    <scope>NUCLEOTIDE SEQUENCE</scope>
    <source>
        <strain evidence="1">CGMCC 1.12827</strain>
    </source>
</reference>
<comment type="caution">
    <text evidence="1">The sequence shown here is derived from an EMBL/GenBank/DDBJ whole genome shotgun (WGS) entry which is preliminary data.</text>
</comment>
<protein>
    <submittedName>
        <fullName evidence="1">Uncharacterized protein</fullName>
    </submittedName>
</protein>
<dbReference type="Proteomes" id="UP000621454">
    <property type="component" value="Unassembled WGS sequence"/>
</dbReference>
<gene>
    <name evidence="1" type="ORF">GCM10011489_38350</name>
</gene>
<evidence type="ECO:0000313" key="2">
    <source>
        <dbReference type="Proteomes" id="UP000621454"/>
    </source>
</evidence>
<sequence>MAKGVSVCARVLARRGVAATDVSARQTQPQMYPRGAEAKTFLATLWSAGRHGPDRDHMWVRVGKSHEFASLPAFSESA</sequence>
<dbReference type="AlphaFoldDB" id="A0A916X1M5"/>
<organism evidence="1 2">
    <name type="scientific">Gordonia jinhuaensis</name>
    <dbReference type="NCBI Taxonomy" id="1517702"/>
    <lineage>
        <taxon>Bacteria</taxon>
        <taxon>Bacillati</taxon>
        <taxon>Actinomycetota</taxon>
        <taxon>Actinomycetes</taxon>
        <taxon>Mycobacteriales</taxon>
        <taxon>Gordoniaceae</taxon>
        <taxon>Gordonia</taxon>
    </lineage>
</organism>
<proteinExistence type="predicted"/>
<name>A0A916X1M5_9ACTN</name>